<accession>A0A8H7R1F8</accession>
<name>A0A8H7R1F8_9FUNG</name>
<dbReference type="OrthoDB" id="2281594at2759"/>
<reference evidence="1" key="1">
    <citation type="submission" date="2020-12" db="EMBL/GenBank/DDBJ databases">
        <title>Metabolic potential, ecology and presence of endohyphal bacteria is reflected in genomic diversity of Mucoromycotina.</title>
        <authorList>
            <person name="Muszewska A."/>
            <person name="Okrasinska A."/>
            <person name="Steczkiewicz K."/>
            <person name="Drgas O."/>
            <person name="Orlowska M."/>
            <person name="Perlinska-Lenart U."/>
            <person name="Aleksandrzak-Piekarczyk T."/>
            <person name="Szatraj K."/>
            <person name="Zielenkiewicz U."/>
            <person name="Pilsyk S."/>
            <person name="Malc E."/>
            <person name="Mieczkowski P."/>
            <person name="Kruszewska J.S."/>
            <person name="Biernat P."/>
            <person name="Pawlowska J."/>
        </authorList>
    </citation>
    <scope>NUCLEOTIDE SEQUENCE</scope>
    <source>
        <strain evidence="1">WA0000017839</strain>
    </source>
</reference>
<gene>
    <name evidence="1" type="ORF">INT47_001470</name>
</gene>
<dbReference type="Proteomes" id="UP000603453">
    <property type="component" value="Unassembled WGS sequence"/>
</dbReference>
<keyword evidence="2" id="KW-1185">Reference proteome</keyword>
<evidence type="ECO:0000313" key="2">
    <source>
        <dbReference type="Proteomes" id="UP000603453"/>
    </source>
</evidence>
<organism evidence="1 2">
    <name type="scientific">Mucor saturninus</name>
    <dbReference type="NCBI Taxonomy" id="64648"/>
    <lineage>
        <taxon>Eukaryota</taxon>
        <taxon>Fungi</taxon>
        <taxon>Fungi incertae sedis</taxon>
        <taxon>Mucoromycota</taxon>
        <taxon>Mucoromycotina</taxon>
        <taxon>Mucoromycetes</taxon>
        <taxon>Mucorales</taxon>
        <taxon>Mucorineae</taxon>
        <taxon>Mucoraceae</taxon>
        <taxon>Mucor</taxon>
    </lineage>
</organism>
<protein>
    <submittedName>
        <fullName evidence="1">Uncharacterized protein</fullName>
    </submittedName>
</protein>
<dbReference type="AlphaFoldDB" id="A0A8H7R1F8"/>
<evidence type="ECO:0000313" key="1">
    <source>
        <dbReference type="EMBL" id="KAG2201421.1"/>
    </source>
</evidence>
<sequence length="314" mass="36213">MLPWFMFPVKYQHALKRIVPLAQLGKLLQRLPPLSLSSTWSARWFLGLPLQCVTTDNLQNTRVVNASKVKEVRRALYPSDGWFAATGFLPTALHNQSNRDVLLPTWLPALYHWTIPQGRGNMVTVSGIRPGNLRWYWHPDCAKFEIRAVIPQVVPTRFLLRPSLWRLFWSLDMTSKAFTPWWRLLQDSMEFVQGIFNARYTLYKTKQNIKERESIFNDLYIYPFLKITANVLCETREQSGSEFTVGEEPLKAMSTQLDFAGLHQDDAGQYKADGIIALYGIHRLEILLLETSSHFGCTDSSKISFGHHKSLHCK</sequence>
<comment type="caution">
    <text evidence="1">The sequence shown here is derived from an EMBL/GenBank/DDBJ whole genome shotgun (WGS) entry which is preliminary data.</text>
</comment>
<proteinExistence type="predicted"/>
<dbReference type="EMBL" id="JAEPRD010000071">
    <property type="protein sequence ID" value="KAG2201421.1"/>
    <property type="molecule type" value="Genomic_DNA"/>
</dbReference>